<evidence type="ECO:0000313" key="3">
    <source>
        <dbReference type="Proteomes" id="UP001054945"/>
    </source>
</evidence>
<dbReference type="Proteomes" id="UP001054945">
    <property type="component" value="Unassembled WGS sequence"/>
</dbReference>
<reference evidence="2 3" key="1">
    <citation type="submission" date="2021-06" db="EMBL/GenBank/DDBJ databases">
        <title>Caerostris extrusa draft genome.</title>
        <authorList>
            <person name="Kono N."/>
            <person name="Arakawa K."/>
        </authorList>
    </citation>
    <scope>NUCLEOTIDE SEQUENCE [LARGE SCALE GENOMIC DNA]</scope>
</reference>
<dbReference type="AlphaFoldDB" id="A0AAV4RF60"/>
<evidence type="ECO:0000313" key="2">
    <source>
        <dbReference type="EMBL" id="GIY20095.1"/>
    </source>
</evidence>
<evidence type="ECO:0000256" key="1">
    <source>
        <dbReference type="SAM" id="Phobius"/>
    </source>
</evidence>
<name>A0AAV4RF60_CAEEX</name>
<dbReference type="EMBL" id="BPLR01007839">
    <property type="protein sequence ID" value="GIY20095.1"/>
    <property type="molecule type" value="Genomic_DNA"/>
</dbReference>
<protein>
    <submittedName>
        <fullName evidence="2">Uncharacterized protein</fullName>
    </submittedName>
</protein>
<feature type="transmembrane region" description="Helical" evidence="1">
    <location>
        <begin position="61"/>
        <end position="79"/>
    </location>
</feature>
<accession>A0AAV4RF60</accession>
<keyword evidence="1" id="KW-1133">Transmembrane helix</keyword>
<comment type="caution">
    <text evidence="2">The sequence shown here is derived from an EMBL/GenBank/DDBJ whole genome shotgun (WGS) entry which is preliminary data.</text>
</comment>
<keyword evidence="1" id="KW-0472">Membrane</keyword>
<keyword evidence="1" id="KW-0812">Transmembrane</keyword>
<gene>
    <name evidence="2" type="ORF">CEXT_332281</name>
</gene>
<sequence>MYCEIGHRGSSMTLRWLPSLSSPPAHHLTHSPSTYSWHLSSLKEMFILLSLLALDIERCDSLFLISTTFIQLVFLLFFHG</sequence>
<organism evidence="2 3">
    <name type="scientific">Caerostris extrusa</name>
    <name type="common">Bark spider</name>
    <name type="synonym">Caerostris bankana</name>
    <dbReference type="NCBI Taxonomy" id="172846"/>
    <lineage>
        <taxon>Eukaryota</taxon>
        <taxon>Metazoa</taxon>
        <taxon>Ecdysozoa</taxon>
        <taxon>Arthropoda</taxon>
        <taxon>Chelicerata</taxon>
        <taxon>Arachnida</taxon>
        <taxon>Araneae</taxon>
        <taxon>Araneomorphae</taxon>
        <taxon>Entelegynae</taxon>
        <taxon>Araneoidea</taxon>
        <taxon>Araneidae</taxon>
        <taxon>Caerostris</taxon>
    </lineage>
</organism>
<proteinExistence type="predicted"/>
<keyword evidence="3" id="KW-1185">Reference proteome</keyword>